<protein>
    <recommendedName>
        <fullName evidence="2">Fungal lipase-type domain-containing protein</fullName>
    </recommendedName>
</protein>
<dbReference type="RefSeq" id="WP_213433900.1">
    <property type="nucleotide sequence ID" value="NZ_AP024545.1"/>
</dbReference>
<dbReference type="InterPro" id="IPR002921">
    <property type="entry name" value="Fungal_lipase-type"/>
</dbReference>
<proteinExistence type="predicted"/>
<dbReference type="SUPFAM" id="SSF53474">
    <property type="entry name" value="alpha/beta-Hydrolases"/>
    <property type="match status" value="1"/>
</dbReference>
<evidence type="ECO:0000313" key="4">
    <source>
        <dbReference type="Proteomes" id="UP000681317"/>
    </source>
</evidence>
<dbReference type="Gene3D" id="3.40.50.1820">
    <property type="entry name" value="alpha/beta hydrolase"/>
    <property type="match status" value="1"/>
</dbReference>
<evidence type="ECO:0000256" key="1">
    <source>
        <dbReference type="SAM" id="SignalP"/>
    </source>
</evidence>
<organism evidence="3 4">
    <name type="scientific">Noviluteimonas caseinilytica</name>
    <dbReference type="NCBI Taxonomy" id="2675101"/>
    <lineage>
        <taxon>Bacteria</taxon>
        <taxon>Pseudomonadati</taxon>
        <taxon>Pseudomonadota</taxon>
        <taxon>Gammaproteobacteria</taxon>
        <taxon>Lysobacterales</taxon>
        <taxon>Lysobacteraceae</taxon>
        <taxon>Noviluteimonas</taxon>
    </lineage>
</organism>
<evidence type="ECO:0000313" key="3">
    <source>
        <dbReference type="EMBL" id="BCT92944.1"/>
    </source>
</evidence>
<dbReference type="PROSITE" id="PS51257">
    <property type="entry name" value="PROKAR_LIPOPROTEIN"/>
    <property type="match status" value="1"/>
</dbReference>
<gene>
    <name evidence="3" type="ORF">LYSCAS_19680</name>
</gene>
<keyword evidence="1" id="KW-0732">Signal</keyword>
<feature type="domain" description="Fungal lipase-type" evidence="2">
    <location>
        <begin position="118"/>
        <end position="256"/>
    </location>
</feature>
<name>A0ABM7Q6J2_9GAMM</name>
<dbReference type="InterPro" id="IPR029058">
    <property type="entry name" value="AB_hydrolase_fold"/>
</dbReference>
<evidence type="ECO:0000259" key="2">
    <source>
        <dbReference type="Pfam" id="PF01764"/>
    </source>
</evidence>
<dbReference type="Pfam" id="PF01764">
    <property type="entry name" value="Lipase_3"/>
    <property type="match status" value="1"/>
</dbReference>
<accession>A0ABM7Q6J2</accession>
<reference evidence="3 4" key="1">
    <citation type="submission" date="2021-03" db="EMBL/GenBank/DDBJ databases">
        <title>Complete Genome Sequences of Two Lysobacter Strains Isolated from Sea Water (Lysobacter caseinilyticus) and Soil (Lysobacter helvus) in South Korea.</title>
        <authorList>
            <person name="Watanabe Y."/>
            <person name="Arakawa K."/>
        </authorList>
    </citation>
    <scope>NUCLEOTIDE SEQUENCE [LARGE SCALE GENOMIC DNA]</scope>
    <source>
        <strain evidence="3 4">KVB24</strain>
    </source>
</reference>
<feature type="chain" id="PRO_5045704140" description="Fungal lipase-type domain-containing protein" evidence="1">
    <location>
        <begin position="28"/>
        <end position="332"/>
    </location>
</feature>
<keyword evidence="4" id="KW-1185">Reference proteome</keyword>
<dbReference type="Proteomes" id="UP000681317">
    <property type="component" value="Chromosome"/>
</dbReference>
<dbReference type="EMBL" id="AP024545">
    <property type="protein sequence ID" value="BCT92944.1"/>
    <property type="molecule type" value="Genomic_DNA"/>
</dbReference>
<feature type="signal peptide" evidence="1">
    <location>
        <begin position="1"/>
        <end position="27"/>
    </location>
</feature>
<sequence>MARFRPSLHIALAICSTLLLSTTACTASRETPSHAERRIAADWILMVADVGDAYAAAPRNLQPAFPHWKSLPAQWRVEGHLVGNDRPPLHDASKAPIPTMHGVLARTDDAHGNAAYAVLLRGTVGTDEWEIDAFFPHRAGPWPDSGKVPGGFLDLYESLAFVPRTGDAQPTRAAEALRNHIGEAPVTVVGHSAGAVLGTYLTLDLVHDATTNRVAGRFFASARPGDAAFAAAYARAVTDHRAYDNVRDLVPHLPPDLGPDGFKPLANITPLDPTRLRVHLRDTPGCNHHAVSYAALLDFARMPLAAWQARLADSQQPRDCLVPVPPHRTLLP</sequence>